<dbReference type="EMBL" id="LN899827">
    <property type="protein sequence ID" value="CUV45626.1"/>
    <property type="molecule type" value="Genomic_DNA"/>
</dbReference>
<dbReference type="Proteomes" id="UP000262427">
    <property type="component" value="Chromosome CM"/>
</dbReference>
<proteinExistence type="predicted"/>
<gene>
    <name evidence="11" type="ORF">LH706_12075</name>
    <name evidence="3" type="ORF">PSS4_v1_1030053</name>
    <name evidence="10" type="ORF">RD1301_v1_2290006</name>
    <name evidence="2" type="ORF">RSP824_11105</name>
    <name evidence="4" type="ORF">RUN1744_v1_150071</name>
    <name evidence="5" type="ORF">RUN1985_v1_10078</name>
    <name evidence="9" type="ORF">RUN215_v1_400052</name>
    <name evidence="6" type="ORF">TD1301_v1_1680004</name>
    <name evidence="7" type="ORF">TF3108_v1_780071</name>
    <name evidence="8" type="ORF">TO10_v1_380049</name>
</gene>
<dbReference type="EMBL" id="LN899823">
    <property type="protein sequence ID" value="CUV22258.1"/>
    <property type="molecule type" value="Genomic_DNA"/>
</dbReference>
<dbReference type="Pfam" id="PF07045">
    <property type="entry name" value="DUF1330"/>
    <property type="match status" value="1"/>
</dbReference>
<sequence length="96" mass="10601">MAAGYILASVDVTDPVQYEQYKVLSTRAMQAHGAEPLVRGGKTEPLEGEWNPTRVVVLKFKSYDAAKSFYDSEEYHAARDARAKAAHVNMIVVEGV</sequence>
<protein>
    <submittedName>
        <fullName evidence="2">DUF1330 domain-containing protein</fullName>
    </submittedName>
</protein>
<dbReference type="EMBL" id="CP025741">
    <property type="protein sequence ID" value="AYA46994.1"/>
    <property type="molecule type" value="Genomic_DNA"/>
</dbReference>
<evidence type="ECO:0000313" key="9">
    <source>
        <dbReference type="EMBL" id="CUV54808.1"/>
    </source>
</evidence>
<organism evidence="5">
    <name type="scientific">Ralstonia solanacearum</name>
    <name type="common">Pseudomonas solanacearum</name>
    <dbReference type="NCBI Taxonomy" id="305"/>
    <lineage>
        <taxon>Bacteria</taxon>
        <taxon>Pseudomonadati</taxon>
        <taxon>Pseudomonadota</taxon>
        <taxon>Betaproteobacteria</taxon>
        <taxon>Burkholderiales</taxon>
        <taxon>Burkholderiaceae</taxon>
        <taxon>Ralstonia</taxon>
        <taxon>Ralstonia solanacearum species complex</taxon>
    </lineage>
</organism>
<evidence type="ECO:0000313" key="6">
    <source>
        <dbReference type="EMBL" id="CUV35782.1"/>
    </source>
</evidence>
<reference evidence="5" key="1">
    <citation type="submission" date="2015-10" db="EMBL/GenBank/DDBJ databases">
        <authorList>
            <person name="Gilbert D.G."/>
        </authorList>
    </citation>
    <scope>NUCLEOTIDE SEQUENCE</scope>
    <source>
        <strain evidence="5">Phyl III-seqv23</strain>
    </source>
</reference>
<evidence type="ECO:0000313" key="11">
    <source>
        <dbReference type="EMBL" id="UZF13783.1"/>
    </source>
</evidence>
<accession>A0A0K1ZMB9</accession>
<name>A0A0K1ZMB9_RALSL</name>
<reference evidence="12" key="3">
    <citation type="submission" date="2018-01" db="EMBL/GenBank/DDBJ databases">
        <title>Raltonia solanacearum P824 infects blueberry.</title>
        <authorList>
            <person name="Bocsanczy A.M."/>
            <person name="Norman D.J."/>
        </authorList>
    </citation>
    <scope>NUCLEOTIDE SEQUENCE [LARGE SCALE GENOMIC DNA]</scope>
    <source>
        <strain evidence="12">P824</strain>
    </source>
</reference>
<dbReference type="EMBL" id="LN899825">
    <property type="protein sequence ID" value="CUV35782.1"/>
    <property type="molecule type" value="Genomic_DNA"/>
</dbReference>
<evidence type="ECO:0000313" key="5">
    <source>
        <dbReference type="EMBL" id="CUV26880.1"/>
    </source>
</evidence>
<evidence type="ECO:0000313" key="8">
    <source>
        <dbReference type="EMBL" id="CUV45626.1"/>
    </source>
</evidence>
<dbReference type="PANTHER" id="PTHR41521">
    <property type="match status" value="1"/>
</dbReference>
<evidence type="ECO:0000313" key="10">
    <source>
        <dbReference type="EMBL" id="CUV62392.1"/>
    </source>
</evidence>
<dbReference type="EMBL" id="LN899826">
    <property type="protein sequence ID" value="CUV41388.1"/>
    <property type="molecule type" value="Genomic_DNA"/>
</dbReference>
<evidence type="ECO:0000313" key="2">
    <source>
        <dbReference type="EMBL" id="AYA46994.1"/>
    </source>
</evidence>
<dbReference type="PANTHER" id="PTHR41521:SF4">
    <property type="entry name" value="BLR0684 PROTEIN"/>
    <property type="match status" value="1"/>
</dbReference>
<evidence type="ECO:0000313" key="7">
    <source>
        <dbReference type="EMBL" id="CUV41388.1"/>
    </source>
</evidence>
<dbReference type="InterPro" id="IPR011008">
    <property type="entry name" value="Dimeric_a/b-barrel"/>
</dbReference>
<dbReference type="AlphaFoldDB" id="A0A0K1ZMB9"/>
<reference evidence="11" key="4">
    <citation type="submission" date="2021-10" db="EMBL/GenBank/DDBJ databases">
        <title>Complete genome sequences of five Ralstonia solancearum strains isolated from sunflower.</title>
        <authorList>
            <person name="She X."/>
            <person name="He Z."/>
        </authorList>
    </citation>
    <scope>NUCLEOTIDE SEQUENCE</scope>
    <source>
        <strain evidence="11">RS638</strain>
    </source>
</reference>
<dbReference type="EMBL" id="LN899821">
    <property type="protein sequence ID" value="CUV19485.1"/>
    <property type="molecule type" value="Genomic_DNA"/>
</dbReference>
<dbReference type="EMBL" id="LN899824">
    <property type="protein sequence ID" value="CUV26880.1"/>
    <property type="molecule type" value="Genomic_DNA"/>
</dbReference>
<dbReference type="SUPFAM" id="SSF54909">
    <property type="entry name" value="Dimeric alpha+beta barrel"/>
    <property type="match status" value="1"/>
</dbReference>
<evidence type="ECO:0000313" key="3">
    <source>
        <dbReference type="EMBL" id="CUV19485.1"/>
    </source>
</evidence>
<dbReference type="EMBL" id="LN899822">
    <property type="protein sequence ID" value="CUV62392.1"/>
    <property type="molecule type" value="Genomic_DNA"/>
</dbReference>
<dbReference type="EMBL" id="LN899820">
    <property type="protein sequence ID" value="CUV54808.1"/>
    <property type="molecule type" value="Genomic_DNA"/>
</dbReference>
<dbReference type="InterPro" id="IPR010753">
    <property type="entry name" value="DUF1330"/>
</dbReference>
<dbReference type="EMBL" id="CP085043">
    <property type="protein sequence ID" value="UZF13783.1"/>
    <property type="molecule type" value="Genomic_DNA"/>
</dbReference>
<reference evidence="2" key="2">
    <citation type="submission" date="2018-01" db="EMBL/GenBank/DDBJ databases">
        <title>Ralstonia pseudosolanacearum P824 infects blueberry.</title>
        <authorList>
            <person name="Bocsanczy A.M."/>
            <person name="Norman D.J."/>
        </authorList>
    </citation>
    <scope>NUCLEOTIDE SEQUENCE</scope>
    <source>
        <strain evidence="2">P824</strain>
    </source>
</reference>
<evidence type="ECO:0000313" key="12">
    <source>
        <dbReference type="Proteomes" id="UP000262427"/>
    </source>
</evidence>
<evidence type="ECO:0000313" key="4">
    <source>
        <dbReference type="EMBL" id="CUV22258.1"/>
    </source>
</evidence>
<feature type="domain" description="DUF1330" evidence="1">
    <location>
        <begin position="4"/>
        <end position="96"/>
    </location>
</feature>
<dbReference type="Gene3D" id="3.30.70.100">
    <property type="match status" value="1"/>
</dbReference>
<evidence type="ECO:0000259" key="1">
    <source>
        <dbReference type="Pfam" id="PF07045"/>
    </source>
</evidence>
<dbReference type="PATRIC" id="fig|305.107.peg.4103"/>